<dbReference type="SUPFAM" id="SSF51695">
    <property type="entry name" value="PLC-like phosphodiesterases"/>
    <property type="match status" value="1"/>
</dbReference>
<dbReference type="GO" id="GO:0008081">
    <property type="term" value="F:phosphoric diester hydrolase activity"/>
    <property type="evidence" value="ECO:0007669"/>
    <property type="project" value="InterPro"/>
</dbReference>
<protein>
    <recommendedName>
        <fullName evidence="1">Altered inheritance of mitochondria protein 6</fullName>
    </recommendedName>
</protein>
<dbReference type="AlphaFoldDB" id="A3ZUF0"/>
<sequence length="265" mass="29531">MVFLLLLTTQTVFTRADDKPASPLSQAHAHNDYLHDRPLYDALDHGFNSVEADVFLVGDKLLVGHTLGETTPDRTLAALYLDPLRQRVRSGGGQVQPGGGPFRLFIDIKSSAEPTYAALTTLLASYSDMLSQVQDDKFQTCAINVVISGNRPQATMAAEKKRFAGIDGRLSDLNSDVASHLIPVISDNWKSHFQWRGAGEIPAEEKQKLRQWVRQAHADGRQIRFWGTPDTPPMWRVLQDSGVDMINTDDLPGLEKFLRDNRSNH</sequence>
<gene>
    <name evidence="2" type="ORF">DSM3645_22009</name>
</gene>
<dbReference type="CDD" id="cd08577">
    <property type="entry name" value="PI-PLCc_GDPD_SF_unchar3"/>
    <property type="match status" value="1"/>
</dbReference>
<dbReference type="Gene3D" id="3.20.20.190">
    <property type="entry name" value="Phosphatidylinositol (PI) phosphodiesterase"/>
    <property type="match status" value="1"/>
</dbReference>
<dbReference type="InterPro" id="IPR017946">
    <property type="entry name" value="PLC-like_Pdiesterase_TIM-brl"/>
</dbReference>
<comment type="caution">
    <text evidence="2">The sequence shown here is derived from an EMBL/GenBank/DDBJ whole genome shotgun (WGS) entry which is preliminary data.</text>
</comment>
<name>A3ZUF0_9BACT</name>
<dbReference type="PANTHER" id="PTHR31571">
    <property type="entry name" value="ALTERED INHERITANCE OF MITOCHONDRIA PROTEIN 6"/>
    <property type="match status" value="1"/>
</dbReference>
<evidence type="ECO:0000313" key="2">
    <source>
        <dbReference type="EMBL" id="EAQ79860.1"/>
    </source>
</evidence>
<dbReference type="InterPro" id="IPR039559">
    <property type="entry name" value="AIM6_PI-PLC-like_dom"/>
</dbReference>
<dbReference type="HOGENOM" id="CLU_031561_3_0_0"/>
<dbReference type="GO" id="GO:0006629">
    <property type="term" value="P:lipid metabolic process"/>
    <property type="evidence" value="ECO:0007669"/>
    <property type="project" value="InterPro"/>
</dbReference>
<evidence type="ECO:0000313" key="3">
    <source>
        <dbReference type="Proteomes" id="UP000004358"/>
    </source>
</evidence>
<dbReference type="Proteomes" id="UP000004358">
    <property type="component" value="Unassembled WGS sequence"/>
</dbReference>
<evidence type="ECO:0000256" key="1">
    <source>
        <dbReference type="ARBA" id="ARBA00014286"/>
    </source>
</evidence>
<dbReference type="InterPro" id="IPR051236">
    <property type="entry name" value="HAT_RTT109-like"/>
</dbReference>
<accession>A3ZUF0</accession>
<reference evidence="2 3" key="1">
    <citation type="submission" date="2006-02" db="EMBL/GenBank/DDBJ databases">
        <authorList>
            <person name="Amann R."/>
            <person name="Ferriera S."/>
            <person name="Johnson J."/>
            <person name="Kravitz S."/>
            <person name="Halpern A."/>
            <person name="Remington K."/>
            <person name="Beeson K."/>
            <person name="Tran B."/>
            <person name="Rogers Y.-H."/>
            <person name="Friedman R."/>
            <person name="Venter J.C."/>
        </authorList>
    </citation>
    <scope>NUCLEOTIDE SEQUENCE [LARGE SCALE GENOMIC DNA]</scope>
    <source>
        <strain evidence="2 3">DSM 3645</strain>
    </source>
</reference>
<proteinExistence type="predicted"/>
<organism evidence="2 3">
    <name type="scientific">Blastopirellula marina DSM 3645</name>
    <dbReference type="NCBI Taxonomy" id="314230"/>
    <lineage>
        <taxon>Bacteria</taxon>
        <taxon>Pseudomonadati</taxon>
        <taxon>Planctomycetota</taxon>
        <taxon>Planctomycetia</taxon>
        <taxon>Pirellulales</taxon>
        <taxon>Pirellulaceae</taxon>
        <taxon>Blastopirellula</taxon>
    </lineage>
</organism>
<dbReference type="STRING" id="314230.DSM3645_22009"/>
<dbReference type="EMBL" id="AANZ01000012">
    <property type="protein sequence ID" value="EAQ79860.1"/>
    <property type="molecule type" value="Genomic_DNA"/>
</dbReference>
<dbReference type="PANTHER" id="PTHR31571:SF1">
    <property type="entry name" value="ALTERED INHERITANCE OF MITOCHONDRIA PROTEIN 6"/>
    <property type="match status" value="1"/>
</dbReference>
<dbReference type="eggNOG" id="COG1387">
    <property type="taxonomic scope" value="Bacteria"/>
</dbReference>